<proteinExistence type="predicted"/>
<reference evidence="1" key="1">
    <citation type="journal article" date="2015" name="Nature">
        <title>Complex archaea that bridge the gap between prokaryotes and eukaryotes.</title>
        <authorList>
            <person name="Spang A."/>
            <person name="Saw J.H."/>
            <person name="Jorgensen S.L."/>
            <person name="Zaremba-Niedzwiedzka K."/>
            <person name="Martijn J."/>
            <person name="Lind A.E."/>
            <person name="van Eijk R."/>
            <person name="Schleper C."/>
            <person name="Guy L."/>
            <person name="Ettema T.J."/>
        </authorList>
    </citation>
    <scope>NUCLEOTIDE SEQUENCE</scope>
</reference>
<accession>A0A0F9HLB5</accession>
<dbReference type="AlphaFoldDB" id="A0A0F9HLB5"/>
<dbReference type="EMBL" id="LAZR01022255">
    <property type="protein sequence ID" value="KKL82525.1"/>
    <property type="molecule type" value="Genomic_DNA"/>
</dbReference>
<comment type="caution">
    <text evidence="1">The sequence shown here is derived from an EMBL/GenBank/DDBJ whole genome shotgun (WGS) entry which is preliminary data.</text>
</comment>
<name>A0A0F9HLB5_9ZZZZ</name>
<organism evidence="1">
    <name type="scientific">marine sediment metagenome</name>
    <dbReference type="NCBI Taxonomy" id="412755"/>
    <lineage>
        <taxon>unclassified sequences</taxon>
        <taxon>metagenomes</taxon>
        <taxon>ecological metagenomes</taxon>
    </lineage>
</organism>
<sequence>MNELQTRIIDVGTGTSFSVVELPLKVPNGFAAKLEYFQIRRHNVGNVDSVQWWALHRGRYINQANINSTIEFARHNGWVAFLGIDLDYAGASGVRSSEVVLTFDLHHYDYRMVENPAIWMYDSSGSGLDQAVGIVAYTLVPASEDETNQILLWQGGY</sequence>
<evidence type="ECO:0000313" key="1">
    <source>
        <dbReference type="EMBL" id="KKL82525.1"/>
    </source>
</evidence>
<protein>
    <submittedName>
        <fullName evidence="1">Uncharacterized protein</fullName>
    </submittedName>
</protein>
<gene>
    <name evidence="1" type="ORF">LCGC14_1983920</name>
</gene>